<dbReference type="EMBL" id="JAKROA010000004">
    <property type="protein sequence ID" value="KAL5107365.1"/>
    <property type="molecule type" value="Genomic_DNA"/>
</dbReference>
<gene>
    <name evidence="2" type="ORF">TcWFU_001570</name>
    <name evidence="3" type="ORF">TcWFU_002715</name>
</gene>
<comment type="caution">
    <text evidence="2">The sequence shown here is derived from an EMBL/GenBank/DDBJ whole genome shotgun (WGS) entry which is preliminary data.</text>
</comment>
<accession>A0ABR4QD27</accession>
<dbReference type="Proteomes" id="UP001651158">
    <property type="component" value="Unassembled WGS sequence"/>
</dbReference>
<reference evidence="2" key="2">
    <citation type="submission" date="2024-12" db="EMBL/GenBank/DDBJ databases">
        <authorList>
            <person name="Estrada K."/>
            <person name="Bobes R.J."/>
            <person name="Sanchez-Flores A."/>
            <person name="Laclette J.P."/>
        </authorList>
    </citation>
    <scope>NUCLEOTIDE SEQUENCE</scope>
    <source>
        <strain evidence="2">WFUcys</strain>
        <tissue evidence="2">Peritoneal cavity of infected mice</tissue>
    </source>
</reference>
<keyword evidence="4" id="KW-1185">Reference proteome</keyword>
<reference evidence="2 4" key="1">
    <citation type="journal article" date="2022" name="Front. Cell. Infect. Microbiol.">
        <title>The Genomes of Two Strains of Taenia crassiceps the Animal Model for the Study of Human Cysticercosis.</title>
        <authorList>
            <person name="Bobes R.J."/>
            <person name="Estrada K."/>
            <person name="Rios-Valencia D.G."/>
            <person name="Calderon-Gallegos A."/>
            <person name="de la Torre P."/>
            <person name="Carrero J.C."/>
            <person name="Sanchez-Flores A."/>
            <person name="Laclette J.P."/>
        </authorList>
    </citation>
    <scope>NUCLEOTIDE SEQUENCE [LARGE SCALE GENOMIC DNA]</scope>
    <source>
        <strain evidence="2">WFUcys</strain>
    </source>
</reference>
<proteinExistence type="predicted"/>
<dbReference type="EMBL" id="JAKROA010000004">
    <property type="protein sequence ID" value="KAL5107483.1"/>
    <property type="molecule type" value="Genomic_DNA"/>
</dbReference>
<sequence>MANALTSLGQHLILQTHVCMNSIAAMPLHPSTDPSPRPPPLGFKCTTHYLQRQRQTIAYHCKNAIESTFPISASVRRRRHWIGRRRFESGLFLPSCASPTVVHRDVTRHLTELTRQASTKNSPQKKISIADTPETQQSRPASIHPCSRRNASHGDRMKLPPPPSTTPMPYLALSQRAMINALPDDEVE</sequence>
<evidence type="ECO:0000256" key="1">
    <source>
        <dbReference type="SAM" id="MobiDB-lite"/>
    </source>
</evidence>
<name>A0ABR4QD27_9CEST</name>
<feature type="region of interest" description="Disordered" evidence="1">
    <location>
        <begin position="115"/>
        <end position="169"/>
    </location>
</feature>
<evidence type="ECO:0000313" key="4">
    <source>
        <dbReference type="Proteomes" id="UP001651158"/>
    </source>
</evidence>
<organism evidence="2 4">
    <name type="scientific">Taenia crassiceps</name>
    <dbReference type="NCBI Taxonomy" id="6207"/>
    <lineage>
        <taxon>Eukaryota</taxon>
        <taxon>Metazoa</taxon>
        <taxon>Spiralia</taxon>
        <taxon>Lophotrochozoa</taxon>
        <taxon>Platyhelminthes</taxon>
        <taxon>Cestoda</taxon>
        <taxon>Eucestoda</taxon>
        <taxon>Cyclophyllidea</taxon>
        <taxon>Taeniidae</taxon>
        <taxon>Taenia</taxon>
    </lineage>
</organism>
<evidence type="ECO:0000313" key="3">
    <source>
        <dbReference type="EMBL" id="KAL5107483.1"/>
    </source>
</evidence>
<feature type="compositionally biased region" description="Polar residues" evidence="1">
    <location>
        <begin position="115"/>
        <end position="125"/>
    </location>
</feature>
<protein>
    <submittedName>
        <fullName evidence="2">Uncharacterized protein</fullName>
    </submittedName>
</protein>
<evidence type="ECO:0000313" key="2">
    <source>
        <dbReference type="EMBL" id="KAL5107365.1"/>
    </source>
</evidence>